<organism evidence="1 2">
    <name type="scientific">Dactylonectria macrodidyma</name>
    <dbReference type="NCBI Taxonomy" id="307937"/>
    <lineage>
        <taxon>Eukaryota</taxon>
        <taxon>Fungi</taxon>
        <taxon>Dikarya</taxon>
        <taxon>Ascomycota</taxon>
        <taxon>Pezizomycotina</taxon>
        <taxon>Sordariomycetes</taxon>
        <taxon>Hypocreomycetidae</taxon>
        <taxon>Hypocreales</taxon>
        <taxon>Nectriaceae</taxon>
        <taxon>Dactylonectria</taxon>
    </lineage>
</organism>
<sequence length="129" mass="14737">MGCRVVIVFIVTPCIRSMLYSHIRFISRRSDDIQIVYIISYYLPSPTEFLIKTIQNDPYMFNISSHSCIESAHCRSHLLRPSPSSSHRLSVQIPPRPHEGSVTPRLGVLRENMCLKCPFVVFSQSSALQ</sequence>
<accession>A0A9P9DS73</accession>
<keyword evidence="2" id="KW-1185">Reference proteome</keyword>
<dbReference type="AlphaFoldDB" id="A0A9P9DS73"/>
<name>A0A9P9DS73_9HYPO</name>
<dbReference type="Proteomes" id="UP000738349">
    <property type="component" value="Unassembled WGS sequence"/>
</dbReference>
<proteinExistence type="predicted"/>
<comment type="caution">
    <text evidence="1">The sequence shown here is derived from an EMBL/GenBank/DDBJ whole genome shotgun (WGS) entry which is preliminary data.</text>
</comment>
<gene>
    <name evidence="1" type="ORF">EDB81DRAFT_811658</name>
</gene>
<evidence type="ECO:0000313" key="2">
    <source>
        <dbReference type="Proteomes" id="UP000738349"/>
    </source>
</evidence>
<reference evidence="1" key="1">
    <citation type="journal article" date="2021" name="Nat. Commun.">
        <title>Genetic determinants of endophytism in the Arabidopsis root mycobiome.</title>
        <authorList>
            <person name="Mesny F."/>
            <person name="Miyauchi S."/>
            <person name="Thiergart T."/>
            <person name="Pickel B."/>
            <person name="Atanasova L."/>
            <person name="Karlsson M."/>
            <person name="Huettel B."/>
            <person name="Barry K.W."/>
            <person name="Haridas S."/>
            <person name="Chen C."/>
            <person name="Bauer D."/>
            <person name="Andreopoulos W."/>
            <person name="Pangilinan J."/>
            <person name="LaButti K."/>
            <person name="Riley R."/>
            <person name="Lipzen A."/>
            <person name="Clum A."/>
            <person name="Drula E."/>
            <person name="Henrissat B."/>
            <person name="Kohler A."/>
            <person name="Grigoriev I.V."/>
            <person name="Martin F.M."/>
            <person name="Hacquard S."/>
        </authorList>
    </citation>
    <scope>NUCLEOTIDE SEQUENCE</scope>
    <source>
        <strain evidence="1">MPI-CAGE-AT-0147</strain>
    </source>
</reference>
<protein>
    <submittedName>
        <fullName evidence="1">Uncharacterized protein</fullName>
    </submittedName>
</protein>
<dbReference type="EMBL" id="JAGMUV010000021">
    <property type="protein sequence ID" value="KAH7124750.1"/>
    <property type="molecule type" value="Genomic_DNA"/>
</dbReference>
<evidence type="ECO:0000313" key="1">
    <source>
        <dbReference type="EMBL" id="KAH7124750.1"/>
    </source>
</evidence>